<dbReference type="EC" id="3.2.1.1" evidence="3"/>
<dbReference type="GO" id="GO:0005975">
    <property type="term" value="P:carbohydrate metabolic process"/>
    <property type="evidence" value="ECO:0007669"/>
    <property type="project" value="InterPro"/>
</dbReference>
<dbReference type="RefSeq" id="WP_213007333.1">
    <property type="nucleotide sequence ID" value="NZ_BOQN01000048.1"/>
</dbReference>
<dbReference type="SUPFAM" id="SSF51445">
    <property type="entry name" value="(Trans)glycosidases"/>
    <property type="match status" value="1"/>
</dbReference>
<comment type="catalytic activity">
    <reaction evidence="3">
        <text>Endohydrolysis of (1-&gt;4)-alpha-D-glucosidic linkages in polysaccharides containing three or more (1-&gt;4)-alpha-linked D-glucose units.</text>
        <dbReference type="EC" id="3.2.1.1"/>
    </reaction>
</comment>
<dbReference type="GO" id="GO:0004556">
    <property type="term" value="F:alpha-amylase activity"/>
    <property type="evidence" value="ECO:0007669"/>
    <property type="project" value="UniProtKB-UniRule"/>
</dbReference>
<dbReference type="PANTHER" id="PTHR10357">
    <property type="entry name" value="ALPHA-AMYLASE FAMILY MEMBER"/>
    <property type="match status" value="1"/>
</dbReference>
<keyword evidence="3" id="KW-0119">Carbohydrate metabolism</keyword>
<keyword evidence="3" id="KW-0326">Glycosidase</keyword>
<organism evidence="5 6">
    <name type="scientific">Paractinoplanes toevensis</name>
    <dbReference type="NCBI Taxonomy" id="571911"/>
    <lineage>
        <taxon>Bacteria</taxon>
        <taxon>Bacillati</taxon>
        <taxon>Actinomycetota</taxon>
        <taxon>Actinomycetes</taxon>
        <taxon>Micromonosporales</taxon>
        <taxon>Micromonosporaceae</taxon>
        <taxon>Paractinoplanes</taxon>
    </lineage>
</organism>
<sequence>MSDRWYQKAVVYCLDIDTFADSNGDGVGDIRGLIGRLDYLARLGITCLWLNPIHPTPGRDDGYDVEDFYNVDPRLGTLGDFAQLLHEAGNLGIKVIIDLVVNHTSDQHPWFQSARSSPDSPYRDWYVWADSAPPDRHQGMVFPGEQGETWSFDRTAKLWYYHRFYKFQPDLNIKNPEVREEIKKICAFWLQLGVAGFRMDAVPFIIEETEPGNPNSPKDLDYLTDLRQYLQWRKGDAVLLAEANVEPDELVKFFGDSGGSNNRIHMLFDFMLNGQLILALARQNPESIIAALRETPKLPAGGQWATFLRNHDEIDLSRLTADQRNHVFAEFGPDENMQLYGRGIRRRLAPMLGGDRRRLEMAYSLQFSLRGTPVLRYGEELGMGDDLQQEGRNAIRTPMQWSTLENAGFSTADRKKLIRPVIEGGEFGYDKVNATKQRHDPTSLLSWFERMIRTLREAPEVGAGSCTHVDVPVPEGVLVHRADDATGTMLFVHNLCTKDAVVDLSSVYADAESPNDVLADREYPDLGKFTEVAVAGYGYRWIRLRRHS</sequence>
<dbReference type="Gene3D" id="3.90.400.10">
    <property type="entry name" value="Oligo-1,6-glucosidase, Domain 2"/>
    <property type="match status" value="1"/>
</dbReference>
<feature type="domain" description="Glycosyl hydrolase family 13 catalytic" evidence="4">
    <location>
        <begin position="13"/>
        <end position="396"/>
    </location>
</feature>
<name>A0A919W0L4_9ACTN</name>
<dbReference type="CDD" id="cd11334">
    <property type="entry name" value="AmyAc_TreS"/>
    <property type="match status" value="1"/>
</dbReference>
<dbReference type="InterPro" id="IPR006046">
    <property type="entry name" value="Alpha_amylase"/>
</dbReference>
<reference evidence="5 6" key="1">
    <citation type="submission" date="2021-03" db="EMBL/GenBank/DDBJ databases">
        <title>Whole genome shotgun sequence of Actinoplanes toevensis NBRC 105298.</title>
        <authorList>
            <person name="Komaki H."/>
            <person name="Tamura T."/>
        </authorList>
    </citation>
    <scope>NUCLEOTIDE SEQUENCE [LARGE SCALE GENOMIC DNA]</scope>
    <source>
        <strain evidence="5 6">NBRC 105298</strain>
    </source>
</reference>
<dbReference type="InterPro" id="IPR017853">
    <property type="entry name" value="GH"/>
</dbReference>
<comment type="similarity">
    <text evidence="1 2">Belongs to the glycosyl hydrolase 13 family.</text>
</comment>
<accession>A0A919W0L4</accession>
<dbReference type="SMART" id="SM00642">
    <property type="entry name" value="Aamy"/>
    <property type="match status" value="1"/>
</dbReference>
<evidence type="ECO:0000313" key="6">
    <source>
        <dbReference type="Proteomes" id="UP000677082"/>
    </source>
</evidence>
<dbReference type="EMBL" id="BOQN01000048">
    <property type="protein sequence ID" value="GIM91427.1"/>
    <property type="molecule type" value="Genomic_DNA"/>
</dbReference>
<evidence type="ECO:0000256" key="2">
    <source>
        <dbReference type="RuleBase" id="RU003615"/>
    </source>
</evidence>
<dbReference type="PRINTS" id="PR00110">
    <property type="entry name" value="ALPHAAMYLASE"/>
</dbReference>
<protein>
    <recommendedName>
        <fullName evidence="3">Alpha-amylase</fullName>
        <ecNumber evidence="3">3.2.1.1</ecNumber>
    </recommendedName>
</protein>
<evidence type="ECO:0000256" key="3">
    <source>
        <dbReference type="RuleBase" id="RU361134"/>
    </source>
</evidence>
<gene>
    <name evidence="5" type="ORF">Ato02nite_032200</name>
</gene>
<dbReference type="InterPro" id="IPR006047">
    <property type="entry name" value="GH13_cat_dom"/>
</dbReference>
<proteinExistence type="inferred from homology"/>
<evidence type="ECO:0000313" key="5">
    <source>
        <dbReference type="EMBL" id="GIM91427.1"/>
    </source>
</evidence>
<comment type="caution">
    <text evidence="5">The sequence shown here is derived from an EMBL/GenBank/DDBJ whole genome shotgun (WGS) entry which is preliminary data.</text>
</comment>
<dbReference type="GO" id="GO:0043169">
    <property type="term" value="F:cation binding"/>
    <property type="evidence" value="ECO:0007669"/>
    <property type="project" value="InterPro"/>
</dbReference>
<keyword evidence="3" id="KW-0378">Hydrolase</keyword>
<dbReference type="AlphaFoldDB" id="A0A919W0L4"/>
<dbReference type="Pfam" id="PF00128">
    <property type="entry name" value="Alpha-amylase"/>
    <property type="match status" value="2"/>
</dbReference>
<dbReference type="PANTHER" id="PTHR10357:SF219">
    <property type="entry name" value="MALTOSE ALPHA-D-GLUCOSYLTRANSFERASE"/>
    <property type="match status" value="1"/>
</dbReference>
<keyword evidence="6" id="KW-1185">Reference proteome</keyword>
<dbReference type="Proteomes" id="UP000677082">
    <property type="component" value="Unassembled WGS sequence"/>
</dbReference>
<evidence type="ECO:0000256" key="1">
    <source>
        <dbReference type="ARBA" id="ARBA00008061"/>
    </source>
</evidence>
<dbReference type="InterPro" id="IPR045857">
    <property type="entry name" value="O16G_dom_2"/>
</dbReference>
<dbReference type="Gene3D" id="3.20.20.80">
    <property type="entry name" value="Glycosidases"/>
    <property type="match status" value="1"/>
</dbReference>
<evidence type="ECO:0000259" key="4">
    <source>
        <dbReference type="SMART" id="SM00642"/>
    </source>
</evidence>